<evidence type="ECO:0000313" key="1">
    <source>
        <dbReference type="EMBL" id="CAG9804999.1"/>
    </source>
</evidence>
<gene>
    <name evidence="1" type="ORF">CHIRRI_LOCUS7876</name>
</gene>
<evidence type="ECO:0000313" key="2">
    <source>
        <dbReference type="Proteomes" id="UP001153620"/>
    </source>
</evidence>
<reference evidence="1" key="2">
    <citation type="submission" date="2022-10" db="EMBL/GenBank/DDBJ databases">
        <authorList>
            <consortium name="ENA_rothamsted_submissions"/>
            <consortium name="culmorum"/>
            <person name="King R."/>
        </authorList>
    </citation>
    <scope>NUCLEOTIDE SEQUENCE</scope>
</reference>
<dbReference type="Proteomes" id="UP001153620">
    <property type="component" value="Chromosome 2"/>
</dbReference>
<reference evidence="1" key="1">
    <citation type="submission" date="2022-01" db="EMBL/GenBank/DDBJ databases">
        <authorList>
            <person name="King R."/>
        </authorList>
    </citation>
    <scope>NUCLEOTIDE SEQUENCE</scope>
</reference>
<accession>A0A9N9WUZ3</accession>
<sequence length="50" mass="5600">MAMENFLSLRLSSFHAFSSAELYLKAVVPLSLYDISVNNERPPSAFDACF</sequence>
<organism evidence="1 2">
    <name type="scientific">Chironomus riparius</name>
    <dbReference type="NCBI Taxonomy" id="315576"/>
    <lineage>
        <taxon>Eukaryota</taxon>
        <taxon>Metazoa</taxon>
        <taxon>Ecdysozoa</taxon>
        <taxon>Arthropoda</taxon>
        <taxon>Hexapoda</taxon>
        <taxon>Insecta</taxon>
        <taxon>Pterygota</taxon>
        <taxon>Neoptera</taxon>
        <taxon>Endopterygota</taxon>
        <taxon>Diptera</taxon>
        <taxon>Nematocera</taxon>
        <taxon>Chironomoidea</taxon>
        <taxon>Chironomidae</taxon>
        <taxon>Chironominae</taxon>
        <taxon>Chironomus</taxon>
    </lineage>
</organism>
<dbReference type="EMBL" id="OU895878">
    <property type="protein sequence ID" value="CAG9804999.1"/>
    <property type="molecule type" value="Genomic_DNA"/>
</dbReference>
<keyword evidence="2" id="KW-1185">Reference proteome</keyword>
<name>A0A9N9WUZ3_9DIPT</name>
<dbReference type="AlphaFoldDB" id="A0A9N9WUZ3"/>
<protein>
    <submittedName>
        <fullName evidence="1">Uncharacterized protein</fullName>
    </submittedName>
</protein>
<proteinExistence type="predicted"/>